<dbReference type="InterPro" id="IPR003265">
    <property type="entry name" value="HhH-GPD_domain"/>
</dbReference>
<keyword evidence="5" id="KW-0234">DNA repair</keyword>
<comment type="similarity">
    <text evidence="2">Belongs to the alkylbase DNA glycosidase AlkA family.</text>
</comment>
<dbReference type="GO" id="GO:0043916">
    <property type="term" value="F:DNA-7-methylguanine glycosylase activity"/>
    <property type="evidence" value="ECO:0007669"/>
    <property type="project" value="TreeGrafter"/>
</dbReference>
<dbReference type="GO" id="GO:0006285">
    <property type="term" value="P:base-excision repair, AP site formation"/>
    <property type="evidence" value="ECO:0007669"/>
    <property type="project" value="TreeGrafter"/>
</dbReference>
<dbReference type="InterPro" id="IPR011257">
    <property type="entry name" value="DNA_glycosylase"/>
</dbReference>
<dbReference type="PANTHER" id="PTHR43003">
    <property type="entry name" value="DNA-3-METHYLADENINE GLYCOSYLASE"/>
    <property type="match status" value="1"/>
</dbReference>
<evidence type="ECO:0000256" key="1">
    <source>
        <dbReference type="ARBA" id="ARBA00000086"/>
    </source>
</evidence>
<dbReference type="Pfam" id="PF00730">
    <property type="entry name" value="HhH-GPD"/>
    <property type="match status" value="1"/>
</dbReference>
<dbReference type="PROSITE" id="PS00516">
    <property type="entry name" value="ALKYLBASE_DNA_GLYCOS"/>
    <property type="match status" value="1"/>
</dbReference>
<evidence type="ECO:0000256" key="2">
    <source>
        <dbReference type="ARBA" id="ARBA00010817"/>
    </source>
</evidence>
<accession>I8I5Q1</accession>
<dbReference type="PATRIC" id="fig|1172194.4.peg.1939"/>
<dbReference type="SMART" id="SM00478">
    <property type="entry name" value="ENDO3c"/>
    <property type="match status" value="1"/>
</dbReference>
<dbReference type="EMBL" id="AKGD01000001">
    <property type="protein sequence ID" value="EIT71861.1"/>
    <property type="molecule type" value="Genomic_DNA"/>
</dbReference>
<dbReference type="InterPro" id="IPR051912">
    <property type="entry name" value="Alkylbase_DNA_Glycosylase/TA"/>
</dbReference>
<evidence type="ECO:0000256" key="5">
    <source>
        <dbReference type="ARBA" id="ARBA00023204"/>
    </source>
</evidence>
<name>I8I5Q1_9GAMM</name>
<dbReference type="GO" id="GO:0032131">
    <property type="term" value="F:alkylated DNA binding"/>
    <property type="evidence" value="ECO:0007669"/>
    <property type="project" value="TreeGrafter"/>
</dbReference>
<dbReference type="InterPro" id="IPR000035">
    <property type="entry name" value="Alkylbase_DNA_glycsylse_CS"/>
</dbReference>
<proteinExistence type="inferred from homology"/>
<dbReference type="Gene3D" id="1.10.340.30">
    <property type="entry name" value="Hypothetical protein, domain 2"/>
    <property type="match status" value="1"/>
</dbReference>
<dbReference type="STRING" id="1172194.WQQ_19980"/>
<dbReference type="AlphaFoldDB" id="I8I5Q1"/>
<dbReference type="GO" id="GO:0032993">
    <property type="term" value="C:protein-DNA complex"/>
    <property type="evidence" value="ECO:0007669"/>
    <property type="project" value="TreeGrafter"/>
</dbReference>
<evidence type="ECO:0000256" key="3">
    <source>
        <dbReference type="ARBA" id="ARBA00012000"/>
    </source>
</evidence>
<gene>
    <name evidence="7" type="ORF">WQQ_19980</name>
</gene>
<keyword evidence="4" id="KW-0227">DNA damage</keyword>
<dbReference type="FunFam" id="1.10.340.30:FF:000004">
    <property type="entry name" value="DNA-3-methyladenine glycosylase II"/>
    <property type="match status" value="1"/>
</dbReference>
<dbReference type="Gene3D" id="1.10.1670.40">
    <property type="match status" value="1"/>
</dbReference>
<dbReference type="CDD" id="cd00056">
    <property type="entry name" value="ENDO3c"/>
    <property type="match status" value="1"/>
</dbReference>
<protein>
    <recommendedName>
        <fullName evidence="3">DNA-3-methyladenine glycosylase II</fullName>
        <ecNumber evidence="3">3.2.2.21</ecNumber>
    </recommendedName>
</protein>
<sequence length="226" mass="24930">MSATLSKPARKSTISATELAEIERHLSRRCAVMKRLIKTHGSCTIGRSRRDPFHVLCTSIISQQLSVKAADTIQARVATAVLAGAAEKGGFMPAHFIEVEFDLLRSAGLSTAKAKWLIAIAQKVHSGEFSFEKLRKLDDEAAIEALDALPGIGRWTAEMYLMFALARRDLFALDDVGLRNGVNRLFNDGAKLDDAATLAIAERWRPYRSIASWYLWRAMEAAPKVG</sequence>
<reference evidence="7 8" key="1">
    <citation type="journal article" date="2012" name="J. Bacteriol.">
        <title>Genome Sequence of n-Alkane-Degrading Hydrocarboniphaga effusa Strain AP103T (ATCC BAA-332T).</title>
        <authorList>
            <person name="Chang H.K."/>
            <person name="Zylstra G.J."/>
            <person name="Chae J.C."/>
        </authorList>
    </citation>
    <scope>NUCLEOTIDE SEQUENCE [LARGE SCALE GENOMIC DNA]</scope>
    <source>
        <strain evidence="7 8">AP103</strain>
    </source>
</reference>
<dbReference type="GO" id="GO:0006307">
    <property type="term" value="P:DNA alkylation repair"/>
    <property type="evidence" value="ECO:0007669"/>
    <property type="project" value="TreeGrafter"/>
</dbReference>
<feature type="domain" description="HhH-GPD" evidence="6">
    <location>
        <begin position="61"/>
        <end position="220"/>
    </location>
</feature>
<dbReference type="GO" id="GO:0005737">
    <property type="term" value="C:cytoplasm"/>
    <property type="evidence" value="ECO:0007669"/>
    <property type="project" value="TreeGrafter"/>
</dbReference>
<keyword evidence="8" id="KW-1185">Reference proteome</keyword>
<evidence type="ECO:0000259" key="6">
    <source>
        <dbReference type="SMART" id="SM00478"/>
    </source>
</evidence>
<dbReference type="EC" id="3.2.2.21" evidence="3"/>
<dbReference type="PANTHER" id="PTHR43003:SF5">
    <property type="entry name" value="DNA-3-METHYLADENINE GLYCOSYLASE"/>
    <property type="match status" value="1"/>
</dbReference>
<comment type="caution">
    <text evidence="7">The sequence shown here is derived from an EMBL/GenBank/DDBJ whole genome shotgun (WGS) entry which is preliminary data.</text>
</comment>
<evidence type="ECO:0000313" key="8">
    <source>
        <dbReference type="Proteomes" id="UP000003704"/>
    </source>
</evidence>
<evidence type="ECO:0000313" key="7">
    <source>
        <dbReference type="EMBL" id="EIT71861.1"/>
    </source>
</evidence>
<dbReference type="GO" id="GO:0008725">
    <property type="term" value="F:DNA-3-methyladenine glycosylase activity"/>
    <property type="evidence" value="ECO:0007669"/>
    <property type="project" value="TreeGrafter"/>
</dbReference>
<dbReference type="Proteomes" id="UP000003704">
    <property type="component" value="Unassembled WGS sequence"/>
</dbReference>
<organism evidence="7 8">
    <name type="scientific">Hydrocarboniphaga effusa AP103</name>
    <dbReference type="NCBI Taxonomy" id="1172194"/>
    <lineage>
        <taxon>Bacteria</taxon>
        <taxon>Pseudomonadati</taxon>
        <taxon>Pseudomonadota</taxon>
        <taxon>Gammaproteobacteria</taxon>
        <taxon>Nevskiales</taxon>
        <taxon>Nevskiaceae</taxon>
        <taxon>Hydrocarboniphaga</taxon>
    </lineage>
</organism>
<dbReference type="RefSeq" id="WP_007184947.1">
    <property type="nucleotide sequence ID" value="NZ_AKGD01000001.1"/>
</dbReference>
<evidence type="ECO:0000256" key="4">
    <source>
        <dbReference type="ARBA" id="ARBA00022763"/>
    </source>
</evidence>
<dbReference type="SUPFAM" id="SSF48150">
    <property type="entry name" value="DNA-glycosylase"/>
    <property type="match status" value="1"/>
</dbReference>
<comment type="catalytic activity">
    <reaction evidence="1">
        <text>Hydrolysis of alkylated DNA, releasing 3-methyladenine, 3-methylguanine, 7-methylguanine and 7-methyladenine.</text>
        <dbReference type="EC" id="3.2.2.21"/>
    </reaction>
</comment>